<sequence>MDDKDLYSRKDISIMKSAADTLNRNNDRIQEIIEYAKISNIKTIGIAHCTTFNKEAKQLRTLLEIEGFTVEQVNCKLGKIPFSDLVPNYKGITCNPAGQAHYLEEKNTELNIMMGLCLGHDMIFNAKSKALVTPLLVKDRKLNHHSIKKLNSSDF</sequence>
<dbReference type="EMBL" id="WOTW01000006">
    <property type="protein sequence ID" value="MUP36976.1"/>
    <property type="molecule type" value="Genomic_DNA"/>
</dbReference>
<evidence type="ECO:0000313" key="2">
    <source>
        <dbReference type="EMBL" id="MVB06181.1"/>
    </source>
</evidence>
<accession>A0A425Y9V7</accession>
<dbReference type="OrthoDB" id="9795204at2"/>
<name>A0A425Y9V7_9BACT</name>
<dbReference type="Pfam" id="PF08901">
    <property type="entry name" value="DUF1847"/>
    <property type="match status" value="1"/>
</dbReference>
<dbReference type="RefSeq" id="WP_124993392.1">
    <property type="nucleotide sequence ID" value="NZ_JAVCNR010000007.1"/>
</dbReference>
<comment type="caution">
    <text evidence="1">The sequence shown here is derived from an EMBL/GenBank/DDBJ whole genome shotgun (WGS) entry which is preliminary data.</text>
</comment>
<keyword evidence="3" id="KW-1185">Reference proteome</keyword>
<dbReference type="Proteomes" id="UP000462449">
    <property type="component" value="Unassembled WGS sequence"/>
</dbReference>
<evidence type="ECO:0000313" key="3">
    <source>
        <dbReference type="Proteomes" id="UP000285951"/>
    </source>
</evidence>
<organism evidence="1 4">
    <name type="scientific">Labilibaculum euxinus</name>
    <dbReference type="NCBI Taxonomy" id="2686357"/>
    <lineage>
        <taxon>Bacteria</taxon>
        <taxon>Pseudomonadati</taxon>
        <taxon>Bacteroidota</taxon>
        <taxon>Bacteroidia</taxon>
        <taxon>Marinilabiliales</taxon>
        <taxon>Marinifilaceae</taxon>
        <taxon>Labilibaculum</taxon>
    </lineage>
</organism>
<proteinExistence type="predicted"/>
<evidence type="ECO:0000313" key="1">
    <source>
        <dbReference type="EMBL" id="MUP36976.1"/>
    </source>
</evidence>
<evidence type="ECO:0000313" key="4">
    <source>
        <dbReference type="Proteomes" id="UP000462449"/>
    </source>
</evidence>
<reference evidence="2 3" key="1">
    <citation type="submission" date="2019-11" db="EMBL/GenBank/DDBJ databases">
        <title>Draft genome sequence of Labilibaculum sp. strain SYP isolated from Black Sea.</title>
        <authorList>
            <person name="Yadav S."/>
            <person name="Villanueva L."/>
        </authorList>
    </citation>
    <scope>NUCLEOTIDE SEQUENCE [LARGE SCALE GENOMIC DNA]</scope>
    <source>
        <strain evidence="2 3">44</strain>
    </source>
</reference>
<dbReference type="InterPro" id="IPR014997">
    <property type="entry name" value="DUF1847"/>
</dbReference>
<dbReference type="AlphaFoldDB" id="A0A425Y9V7"/>
<dbReference type="Proteomes" id="UP000285951">
    <property type="component" value="Unassembled WGS sequence"/>
</dbReference>
<gene>
    <name evidence="2" type="ORF">DWB62_004025</name>
    <name evidence="1" type="ORF">GNY23_04025</name>
</gene>
<reference evidence="1 4" key="2">
    <citation type="submission" date="2019-12" db="EMBL/GenBank/DDBJ databases">
        <title>Draft genome sequence of Labilibaculum sp. strain 44 isolated from deep waters of Black Sea.</title>
        <authorList>
            <person name="Yadav S."/>
            <person name="Villanueva L."/>
        </authorList>
    </citation>
    <scope>NUCLEOTIDE SEQUENCE [LARGE SCALE GENOMIC DNA]</scope>
    <source>
        <strain evidence="1 4">44</strain>
    </source>
</reference>
<protein>
    <submittedName>
        <fullName evidence="1">DUF1847 domain-containing protein</fullName>
    </submittedName>
</protein>
<dbReference type="EMBL" id="QTZN02000006">
    <property type="protein sequence ID" value="MVB06181.1"/>
    <property type="molecule type" value="Genomic_DNA"/>
</dbReference>